<reference evidence="1 2" key="1">
    <citation type="journal article" date="2013" name="Genome Biol. Evol.">
        <title>Genomes of Stigonematalean cyanobacteria (subsection V) and the evolution of oxygenic photosynthesis from prokaryotes to plastids.</title>
        <authorList>
            <person name="Dagan T."/>
            <person name="Roettger M."/>
            <person name="Stucken K."/>
            <person name="Landan G."/>
            <person name="Koch R."/>
            <person name="Major P."/>
            <person name="Gould S.B."/>
            <person name="Goremykin V.V."/>
            <person name="Rippka R."/>
            <person name="Tandeau de Marsac N."/>
            <person name="Gugger M."/>
            <person name="Lockhart P.J."/>
            <person name="Allen J.F."/>
            <person name="Brune I."/>
            <person name="Maus I."/>
            <person name="Puhler A."/>
            <person name="Martin W.F."/>
        </authorList>
    </citation>
    <scope>NUCLEOTIDE SEQUENCE [LARGE SCALE GENOMIC DNA]</scope>
    <source>
        <strain evidence="1 2">PCC 7110</strain>
    </source>
</reference>
<dbReference type="STRING" id="128403.WA1_51570"/>
<organism evidence="1 2">
    <name type="scientific">Scytonema hofmannii PCC 7110</name>
    <dbReference type="NCBI Taxonomy" id="128403"/>
    <lineage>
        <taxon>Bacteria</taxon>
        <taxon>Bacillati</taxon>
        <taxon>Cyanobacteriota</taxon>
        <taxon>Cyanophyceae</taxon>
        <taxon>Nostocales</taxon>
        <taxon>Scytonemataceae</taxon>
        <taxon>Scytonema</taxon>
    </lineage>
</organism>
<evidence type="ECO:0000313" key="2">
    <source>
        <dbReference type="Proteomes" id="UP000076925"/>
    </source>
</evidence>
<proteinExistence type="predicted"/>
<dbReference type="AlphaFoldDB" id="A0A139WPY2"/>
<accession>A0A139WPY2</accession>
<keyword evidence="2" id="KW-1185">Reference proteome</keyword>
<evidence type="ECO:0000313" key="1">
    <source>
        <dbReference type="EMBL" id="KYC34485.1"/>
    </source>
</evidence>
<sequence length="197" mass="22257">MQDILNNLVLIIAIAFTALMAMDFIAGLVALTTSTPTPQPPTKKTLTEIMNRPEITPSDVQQQELDQLEELFVPTPKTQALGQLLLEEYNAENKQYWEQWHRTFDAVRANLRNFPKNSKVTVSTGFTTSNFPKIDTVNEMPVLSSFEGIDYETMLHTNWTTATPLSCDPCNFQFCPLPEPVVATTPKRKRGRPRKVA</sequence>
<dbReference type="EMBL" id="ANNX02000080">
    <property type="protein sequence ID" value="KYC34485.1"/>
    <property type="molecule type" value="Genomic_DNA"/>
</dbReference>
<dbReference type="RefSeq" id="WP_017750103.1">
    <property type="nucleotide sequence ID" value="NZ_KQ976357.1"/>
</dbReference>
<protein>
    <submittedName>
        <fullName evidence="1">Uncharacterized protein</fullName>
    </submittedName>
</protein>
<comment type="caution">
    <text evidence="1">The sequence shown here is derived from an EMBL/GenBank/DDBJ whole genome shotgun (WGS) entry which is preliminary data.</text>
</comment>
<dbReference type="Proteomes" id="UP000076925">
    <property type="component" value="Unassembled WGS sequence"/>
</dbReference>
<name>A0A139WPY2_9CYAN</name>
<gene>
    <name evidence="1" type="ORF">WA1_51570</name>
</gene>